<feature type="compositionally biased region" description="Basic residues" evidence="1">
    <location>
        <begin position="26"/>
        <end position="42"/>
    </location>
</feature>
<organism evidence="2 3">
    <name type="scientific">Coemansia spiralis</name>
    <dbReference type="NCBI Taxonomy" id="417178"/>
    <lineage>
        <taxon>Eukaryota</taxon>
        <taxon>Fungi</taxon>
        <taxon>Fungi incertae sedis</taxon>
        <taxon>Zoopagomycota</taxon>
        <taxon>Kickxellomycotina</taxon>
        <taxon>Kickxellomycetes</taxon>
        <taxon>Kickxellales</taxon>
        <taxon>Kickxellaceae</taxon>
        <taxon>Coemansia</taxon>
    </lineage>
</organism>
<reference evidence="2" key="1">
    <citation type="submission" date="2022-07" db="EMBL/GenBank/DDBJ databases">
        <title>Phylogenomic reconstructions and comparative analyses of Kickxellomycotina fungi.</title>
        <authorList>
            <person name="Reynolds N.K."/>
            <person name="Stajich J.E."/>
            <person name="Barry K."/>
            <person name="Grigoriev I.V."/>
            <person name="Crous P."/>
            <person name="Smith M.E."/>
        </authorList>
    </citation>
    <scope>NUCLEOTIDE SEQUENCE</scope>
    <source>
        <strain evidence="2">CBS 109367</strain>
    </source>
</reference>
<dbReference type="EMBL" id="JANBTX010000056">
    <property type="protein sequence ID" value="KAJ2688022.1"/>
    <property type="molecule type" value="Genomic_DNA"/>
</dbReference>
<comment type="caution">
    <text evidence="2">The sequence shown here is derived from an EMBL/GenBank/DDBJ whole genome shotgun (WGS) entry which is preliminary data.</text>
</comment>
<feature type="non-terminal residue" evidence="2">
    <location>
        <position position="52"/>
    </location>
</feature>
<gene>
    <name evidence="2" type="ORF">IWW39_002500</name>
</gene>
<proteinExistence type="predicted"/>
<evidence type="ECO:0000313" key="3">
    <source>
        <dbReference type="Proteomes" id="UP001151516"/>
    </source>
</evidence>
<dbReference type="AlphaFoldDB" id="A0A9W8GJ47"/>
<accession>A0A9W8GJ47</accession>
<keyword evidence="3" id="KW-1185">Reference proteome</keyword>
<dbReference type="Proteomes" id="UP001151516">
    <property type="component" value="Unassembled WGS sequence"/>
</dbReference>
<feature type="region of interest" description="Disordered" evidence="1">
    <location>
        <begin position="1"/>
        <end position="52"/>
    </location>
</feature>
<evidence type="ECO:0000256" key="1">
    <source>
        <dbReference type="SAM" id="MobiDB-lite"/>
    </source>
</evidence>
<protein>
    <submittedName>
        <fullName evidence="2">Uncharacterized protein</fullName>
    </submittedName>
</protein>
<evidence type="ECO:0000313" key="2">
    <source>
        <dbReference type="EMBL" id="KAJ2688022.1"/>
    </source>
</evidence>
<name>A0A9W8GJ47_9FUNG</name>
<sequence length="52" mass="5774">PQSPVSALPPTRCCQRYASNAIARTRATKRSSARLPRKKTAPRQRLAPSQQN</sequence>
<feature type="non-terminal residue" evidence="2">
    <location>
        <position position="1"/>
    </location>
</feature>